<comment type="subunit">
    <text evidence="10">Monomer.</text>
</comment>
<evidence type="ECO:0000256" key="10">
    <source>
        <dbReference type="HAMAP-Rule" id="MF_03152"/>
    </source>
</evidence>
<proteinExistence type="inferred from homology"/>
<evidence type="ECO:0000256" key="5">
    <source>
        <dbReference type="ARBA" id="ARBA00022691"/>
    </source>
</evidence>
<dbReference type="Proteomes" id="UP000774326">
    <property type="component" value="Unassembled WGS sequence"/>
</dbReference>
<dbReference type="OrthoDB" id="408788at2759"/>
<evidence type="ECO:0000256" key="6">
    <source>
        <dbReference type="ARBA" id="ARBA00022694"/>
    </source>
</evidence>
<keyword evidence="7 10" id="KW-0496">Mitochondrion</keyword>
<feature type="binding site" evidence="10">
    <location>
        <begin position="293"/>
        <end position="294"/>
    </location>
    <ligand>
        <name>S-adenosyl-L-methionine</name>
        <dbReference type="ChEBI" id="CHEBI:59789"/>
    </ligand>
</feature>
<feature type="binding site" evidence="10">
    <location>
        <begin position="265"/>
        <end position="266"/>
    </location>
    <ligand>
        <name>S-adenosyl-L-methionine</name>
        <dbReference type="ChEBI" id="CHEBI:59789"/>
    </ligand>
</feature>
<dbReference type="InterPro" id="IPR025792">
    <property type="entry name" value="tRNA_Gua_MeTrfase_euk"/>
</dbReference>
<keyword evidence="3 10" id="KW-0489">Methyltransferase</keyword>
<evidence type="ECO:0000259" key="11">
    <source>
        <dbReference type="PROSITE" id="PS51684"/>
    </source>
</evidence>
<evidence type="ECO:0000256" key="4">
    <source>
        <dbReference type="ARBA" id="ARBA00022679"/>
    </source>
</evidence>
<keyword evidence="8 10" id="KW-0539">Nucleus</keyword>
<keyword evidence="2 10" id="KW-0963">Cytoplasm</keyword>
<dbReference type="AlphaFoldDB" id="A0A9P8Q0H0"/>
<dbReference type="EC" id="2.1.1.228" evidence="10"/>
<evidence type="ECO:0000256" key="8">
    <source>
        <dbReference type="ARBA" id="ARBA00023242"/>
    </source>
</evidence>
<dbReference type="FunFam" id="3.30.300.110:FF:000001">
    <property type="entry name" value="tRNA (guanine(37)-N1)-methyltransferase"/>
    <property type="match status" value="1"/>
</dbReference>
<feature type="binding site" evidence="10">
    <location>
        <position position="227"/>
    </location>
    <ligand>
        <name>S-adenosyl-L-methionine</name>
        <dbReference type="ChEBI" id="CHEBI:59789"/>
    </ligand>
</feature>
<name>A0A9P8Q0H0_WICPI</name>
<dbReference type="GO" id="GO:0005634">
    <property type="term" value="C:nucleus"/>
    <property type="evidence" value="ECO:0007669"/>
    <property type="project" value="UniProtKB-SubCell"/>
</dbReference>
<gene>
    <name evidence="10" type="primary">TRM5</name>
    <name evidence="12" type="ORF">WICPIJ_007109</name>
</gene>
<accession>A0A9P8Q0H0</accession>
<dbReference type="InterPro" id="IPR056744">
    <property type="entry name" value="TRM5/TYW2-like_N"/>
</dbReference>
<dbReference type="InterPro" id="IPR030382">
    <property type="entry name" value="MeTrfase_TRM5/TYW2"/>
</dbReference>
<reference evidence="12" key="1">
    <citation type="journal article" date="2021" name="Open Biol.">
        <title>Shared evolutionary footprints suggest mitochondrial oxidative damage underlies multiple complex I losses in fungi.</title>
        <authorList>
            <person name="Schikora-Tamarit M.A."/>
            <person name="Marcet-Houben M."/>
            <person name="Nosek J."/>
            <person name="Gabaldon T."/>
        </authorList>
    </citation>
    <scope>NUCLEOTIDE SEQUENCE</scope>
    <source>
        <strain evidence="12">CBS2887</strain>
    </source>
</reference>
<keyword evidence="5 10" id="KW-0949">S-adenosyl-L-methionine</keyword>
<comment type="subcellular location">
    <subcellularLocation>
        <location evidence="10">Mitochondrion matrix</location>
    </subcellularLocation>
    <subcellularLocation>
        <location evidence="10">Nucleus</location>
    </subcellularLocation>
    <subcellularLocation>
        <location evidence="10">Cytoplasm</location>
    </subcellularLocation>
    <text evidence="10">Predominantly in the mitochondria and in the nucleus.</text>
</comment>
<dbReference type="PANTHER" id="PTHR23245">
    <property type="entry name" value="TRNA METHYLTRANSFERASE"/>
    <property type="match status" value="1"/>
</dbReference>
<dbReference type="SUPFAM" id="SSF53335">
    <property type="entry name" value="S-adenosyl-L-methionine-dependent methyltransferases"/>
    <property type="match status" value="1"/>
</dbReference>
<protein>
    <recommendedName>
        <fullName evidence="10">tRNA (guanine(37)-N1)-methyltransferase</fullName>
        <ecNumber evidence="10">2.1.1.228</ecNumber>
    </recommendedName>
    <alternativeName>
        <fullName evidence="10">M1G-methyltransferase</fullName>
    </alternativeName>
    <alternativeName>
        <fullName evidence="10">tRNA [GM37] methyltransferase</fullName>
    </alternativeName>
    <alternativeName>
        <fullName evidence="10">tRNA methyltransferase 5</fullName>
    </alternativeName>
</protein>
<dbReference type="Gene3D" id="3.30.300.110">
    <property type="entry name" value="Met-10+ protein-like domains"/>
    <property type="match status" value="1"/>
</dbReference>
<dbReference type="InterPro" id="IPR029063">
    <property type="entry name" value="SAM-dependent_MTases_sf"/>
</dbReference>
<dbReference type="Pfam" id="PF02475">
    <property type="entry name" value="TRM5-TYW2_MTfase"/>
    <property type="match status" value="1"/>
</dbReference>
<reference evidence="12" key="2">
    <citation type="submission" date="2021-01" db="EMBL/GenBank/DDBJ databases">
        <authorList>
            <person name="Schikora-Tamarit M.A."/>
        </authorList>
    </citation>
    <scope>NUCLEOTIDE SEQUENCE</scope>
    <source>
        <strain evidence="12">CBS2887</strain>
    </source>
</reference>
<feature type="binding site" evidence="10">
    <location>
        <position position="348"/>
    </location>
    <ligand>
        <name>S-adenosyl-L-methionine</name>
        <dbReference type="ChEBI" id="CHEBI:59789"/>
    </ligand>
</feature>
<evidence type="ECO:0000313" key="13">
    <source>
        <dbReference type="Proteomes" id="UP000774326"/>
    </source>
</evidence>
<evidence type="ECO:0000256" key="2">
    <source>
        <dbReference type="ARBA" id="ARBA00022490"/>
    </source>
</evidence>
<comment type="caution">
    <text evidence="12">The sequence shown here is derived from an EMBL/GenBank/DDBJ whole genome shotgun (WGS) entry which is preliminary data.</text>
</comment>
<dbReference type="PANTHER" id="PTHR23245:SF36">
    <property type="entry name" value="TRNA (GUANINE(37)-N1)-METHYLTRANSFERASE"/>
    <property type="match status" value="1"/>
</dbReference>
<evidence type="ECO:0000256" key="7">
    <source>
        <dbReference type="ARBA" id="ARBA00023128"/>
    </source>
</evidence>
<evidence type="ECO:0000313" key="12">
    <source>
        <dbReference type="EMBL" id="KAH3681913.1"/>
    </source>
</evidence>
<comment type="similarity">
    <text evidence="10">Belongs to the TRM5 / TYW2 family.</text>
</comment>
<comment type="similarity">
    <text evidence="1">Belongs to the class I-like SAM-binding methyltransferase superfamily. TRM5/TYW2 family.</text>
</comment>
<dbReference type="PROSITE" id="PS51684">
    <property type="entry name" value="SAM_MT_TRM5_TYW2"/>
    <property type="match status" value="1"/>
</dbReference>
<dbReference type="Gene3D" id="3.40.50.150">
    <property type="entry name" value="Vaccinia Virus protein VP39"/>
    <property type="match status" value="1"/>
</dbReference>
<dbReference type="GO" id="GO:0002939">
    <property type="term" value="P:tRNA N1-guanine methylation"/>
    <property type="evidence" value="ECO:0007669"/>
    <property type="project" value="TreeGrafter"/>
</dbReference>
<evidence type="ECO:0000256" key="1">
    <source>
        <dbReference type="ARBA" id="ARBA00009775"/>
    </source>
</evidence>
<evidence type="ECO:0000256" key="9">
    <source>
        <dbReference type="ARBA" id="ARBA00047783"/>
    </source>
</evidence>
<dbReference type="GO" id="GO:0070901">
    <property type="term" value="P:mitochondrial tRNA methylation"/>
    <property type="evidence" value="ECO:0007669"/>
    <property type="project" value="TreeGrafter"/>
</dbReference>
<evidence type="ECO:0000256" key="3">
    <source>
        <dbReference type="ARBA" id="ARBA00022603"/>
    </source>
</evidence>
<dbReference type="InterPro" id="IPR056743">
    <property type="entry name" value="TRM5-TYW2-like_MTfase"/>
</dbReference>
<dbReference type="GO" id="GO:0052906">
    <property type="term" value="F:tRNA (guanine(37)-N1)-methyltransferase activity"/>
    <property type="evidence" value="ECO:0007669"/>
    <property type="project" value="UniProtKB-UniRule"/>
</dbReference>
<feature type="domain" description="SAM-dependent methyltransferase TRM5/TYW2-type" evidence="11">
    <location>
        <begin position="138"/>
        <end position="448"/>
    </location>
</feature>
<organism evidence="12 13">
    <name type="scientific">Wickerhamomyces pijperi</name>
    <name type="common">Yeast</name>
    <name type="synonym">Pichia pijperi</name>
    <dbReference type="NCBI Taxonomy" id="599730"/>
    <lineage>
        <taxon>Eukaryota</taxon>
        <taxon>Fungi</taxon>
        <taxon>Dikarya</taxon>
        <taxon>Ascomycota</taxon>
        <taxon>Saccharomycotina</taxon>
        <taxon>Saccharomycetes</taxon>
        <taxon>Phaffomycetales</taxon>
        <taxon>Wickerhamomycetaceae</taxon>
        <taxon>Wickerhamomyces</taxon>
    </lineage>
</organism>
<dbReference type="GO" id="GO:0005759">
    <property type="term" value="C:mitochondrial matrix"/>
    <property type="evidence" value="ECO:0007669"/>
    <property type="project" value="UniProtKB-SubCell"/>
</dbReference>
<sequence>MGSNTIVDLSPPVNRSMTQLDRDFFQRSLSVVIAFFPDPKKIGEFTKKFNKDTLGIKKVKNIVKIPEQNKIGVLLTENLQDINQVSEILTSEAQQFIQAENITLQPYQLTIPYSHWKSEEILGAILPESLLDEIPSGFTITGHIAHLNLRSEFKPYGELIGQVLLDKNPNIKTVVNKLDSIDTVYRTFAMEVLAGEDNLIVEQRESNCLFKFDFSKVYWNSRLHTEHERLVKSFNEGDFVIDVMAGVGPFAVPAGKKRVIVLANDLNPESYKYMSENIAKNKVGDFVKGINEDGRVVIRESYQRLLDYIEEKNGSIKYQTRKRRSKEEDQISEHEIVIPKQISHFVMNLPDSALEFLNEYDGIFRNHKQQIQQIQDFKFPMVHVYCFEKFSSEESPEPTDKMLHRRVFEKMKKIMNYDQLQFDTLSFHTVRKVSPTKPMFCVSFPLPEEFLFREPVV</sequence>
<keyword evidence="13" id="KW-1185">Reference proteome</keyword>
<dbReference type="Pfam" id="PF25133">
    <property type="entry name" value="TYW2_N_2"/>
    <property type="match status" value="1"/>
</dbReference>
<keyword evidence="4 10" id="KW-0808">Transferase</keyword>
<dbReference type="EMBL" id="JAEUBG010004155">
    <property type="protein sequence ID" value="KAH3681913.1"/>
    <property type="molecule type" value="Genomic_DNA"/>
</dbReference>
<keyword evidence="6 10" id="KW-0819">tRNA processing</keyword>
<comment type="catalytic activity">
    <reaction evidence="9 10">
        <text>guanosine(37) in tRNA + S-adenosyl-L-methionine = N(1)-methylguanosine(37) in tRNA + S-adenosyl-L-homocysteine + H(+)</text>
        <dbReference type="Rhea" id="RHEA:36899"/>
        <dbReference type="Rhea" id="RHEA-COMP:10145"/>
        <dbReference type="Rhea" id="RHEA-COMP:10147"/>
        <dbReference type="ChEBI" id="CHEBI:15378"/>
        <dbReference type="ChEBI" id="CHEBI:57856"/>
        <dbReference type="ChEBI" id="CHEBI:59789"/>
        <dbReference type="ChEBI" id="CHEBI:73542"/>
        <dbReference type="ChEBI" id="CHEBI:74269"/>
        <dbReference type="EC" id="2.1.1.228"/>
    </reaction>
</comment>
<comment type="function">
    <text evidence="10">Specifically methylates the N1 position of guanosine-37 in various cytoplasmic and mitochondrial tRNAs. Methylation is not dependent on the nature of the nucleoside 5' of the target nucleoside. This is the first step in the biosynthesis of wybutosine (yW), a modified base adjacent to the anticodon of tRNAs and required for accurate decoding.</text>
</comment>
<dbReference type="HAMAP" id="MF_03152">
    <property type="entry name" value="TRM5"/>
    <property type="match status" value="1"/>
</dbReference>